<dbReference type="PANTHER" id="PTHR10590">
    <property type="entry name" value="SODIUM/NUCLEOSIDE COTRANSPORTER"/>
    <property type="match status" value="1"/>
</dbReference>
<dbReference type="InterPro" id="IPR008276">
    <property type="entry name" value="C_nuclsd_transpt"/>
</dbReference>
<evidence type="ECO:0000256" key="1">
    <source>
        <dbReference type="ARBA" id="ARBA00004651"/>
    </source>
</evidence>
<dbReference type="Pfam" id="PF07670">
    <property type="entry name" value="Gate"/>
    <property type="match status" value="1"/>
</dbReference>
<comment type="subcellular location">
    <subcellularLocation>
        <location evidence="1">Cell membrane</location>
        <topology evidence="1">Multi-pass membrane protein</topology>
    </subcellularLocation>
</comment>
<dbReference type="PANTHER" id="PTHR10590:SF4">
    <property type="entry name" value="SOLUTE CARRIER FAMILY 28 MEMBER 3"/>
    <property type="match status" value="1"/>
</dbReference>
<dbReference type="InterPro" id="IPR002668">
    <property type="entry name" value="CNT_N_dom"/>
</dbReference>
<dbReference type="Pfam" id="PF07662">
    <property type="entry name" value="Nucleos_tra2_C"/>
    <property type="match status" value="1"/>
</dbReference>
<evidence type="ECO:0000259" key="8">
    <source>
        <dbReference type="Pfam" id="PF01773"/>
    </source>
</evidence>
<organism evidence="11 12">
    <name type="scientific">Aerococcus urinaeequi</name>
    <dbReference type="NCBI Taxonomy" id="51665"/>
    <lineage>
        <taxon>Bacteria</taxon>
        <taxon>Bacillati</taxon>
        <taxon>Bacillota</taxon>
        <taxon>Bacilli</taxon>
        <taxon>Lactobacillales</taxon>
        <taxon>Aerococcaceae</taxon>
        <taxon>Aerococcus</taxon>
    </lineage>
</organism>
<dbReference type="InterPro" id="IPR011642">
    <property type="entry name" value="Gate_dom"/>
</dbReference>
<dbReference type="RefSeq" id="WP_197558589.1">
    <property type="nucleotide sequence ID" value="NZ_CP063065.1"/>
</dbReference>
<reference evidence="11 12" key="1">
    <citation type="submission" date="2020-10" db="EMBL/GenBank/DDBJ databases">
        <title>Plasmid carrying two tetracycline resistance determinant.</title>
        <authorList>
            <person name="Yang Q."/>
        </authorList>
    </citation>
    <scope>NUCLEOTIDE SEQUENCE [LARGE SCALE GENOMIC DNA]</scope>
    <source>
        <strain evidence="11 12">T43</strain>
    </source>
</reference>
<evidence type="ECO:0000256" key="3">
    <source>
        <dbReference type="ARBA" id="ARBA00022475"/>
    </source>
</evidence>
<accession>A0A7M1KW93</accession>
<feature type="transmembrane region" description="Helical" evidence="7">
    <location>
        <begin position="293"/>
        <end position="315"/>
    </location>
</feature>
<evidence type="ECO:0000256" key="4">
    <source>
        <dbReference type="ARBA" id="ARBA00022692"/>
    </source>
</evidence>
<dbReference type="Pfam" id="PF01773">
    <property type="entry name" value="Nucleos_tra2_N"/>
    <property type="match status" value="1"/>
</dbReference>
<protein>
    <submittedName>
        <fullName evidence="11">NupC/NupG family nucleoside CNT transporter</fullName>
    </submittedName>
</protein>
<comment type="similarity">
    <text evidence="2">Belongs to the concentrative nucleoside transporter (CNT) (TC 2.A.41) family.</text>
</comment>
<evidence type="ECO:0000256" key="7">
    <source>
        <dbReference type="SAM" id="Phobius"/>
    </source>
</evidence>
<feature type="transmembrane region" description="Helical" evidence="7">
    <location>
        <begin position="395"/>
        <end position="413"/>
    </location>
</feature>
<feature type="transmembrane region" description="Helical" evidence="7">
    <location>
        <begin position="195"/>
        <end position="214"/>
    </location>
</feature>
<feature type="domain" description="Concentrative nucleoside transporter N-terminal" evidence="8">
    <location>
        <begin position="8"/>
        <end position="82"/>
    </location>
</feature>
<keyword evidence="5 7" id="KW-1133">Transmembrane helix</keyword>
<keyword evidence="3" id="KW-1003">Cell membrane</keyword>
<keyword evidence="4 7" id="KW-0812">Transmembrane</keyword>
<feature type="transmembrane region" description="Helical" evidence="7">
    <location>
        <begin position="168"/>
        <end position="188"/>
    </location>
</feature>
<gene>
    <name evidence="11" type="ORF">IMX20_00775</name>
</gene>
<evidence type="ECO:0000256" key="5">
    <source>
        <dbReference type="ARBA" id="ARBA00022989"/>
    </source>
</evidence>
<dbReference type="AlphaFoldDB" id="A0A7M1KW93"/>
<feature type="transmembrane region" description="Helical" evidence="7">
    <location>
        <begin position="354"/>
        <end position="374"/>
    </location>
</feature>
<feature type="transmembrane region" description="Helical" evidence="7">
    <location>
        <begin position="266"/>
        <end position="286"/>
    </location>
</feature>
<proteinExistence type="inferred from homology"/>
<feature type="transmembrane region" description="Helical" evidence="7">
    <location>
        <begin position="34"/>
        <end position="58"/>
    </location>
</feature>
<dbReference type="InterPro" id="IPR011657">
    <property type="entry name" value="CNT_C_dom"/>
</dbReference>
<feature type="transmembrane region" description="Helical" evidence="7">
    <location>
        <begin position="6"/>
        <end position="22"/>
    </location>
</feature>
<evidence type="ECO:0000256" key="6">
    <source>
        <dbReference type="ARBA" id="ARBA00023136"/>
    </source>
</evidence>
<evidence type="ECO:0000256" key="2">
    <source>
        <dbReference type="ARBA" id="ARBA00009033"/>
    </source>
</evidence>
<dbReference type="EMBL" id="CP063065">
    <property type="protein sequence ID" value="QOQ79289.1"/>
    <property type="molecule type" value="Genomic_DNA"/>
</dbReference>
<evidence type="ECO:0000313" key="11">
    <source>
        <dbReference type="EMBL" id="QOQ79289.1"/>
    </source>
</evidence>
<sequence>MGIIRNIIGVILILAIAYFASWDRKEIKNRLVNIGVMFVLMFIVAFVSLRTTFGISLLQGISNAFAWLNVQAQGGINFVFGGIMFEEGASVFFFNVLLPIVFFSALIGILDYLKILPFIMKWVGWAINKITGVGELESQYSIMTTMIGQPTAYMTIKDQILAMSGKRLFTFLMTSTSTVAASTLAAYMEMIPGEYVVVAVFLNIFATFIISSFINPYDTATENKYMEEKMNANKPTEIESVSEVEEENEVKPNFISVISDYISNGWGLAVAVAATLVGFVAIITFLNNGLDALVGITFTEVVGYIFSPVAFAIGVPSVDIVEVGSIMAQKLFTNEFVALAEVGNLTGIISEKSLAMISVYCMSFANLGTLGIVTGGIKAISEEKAEIVGGYLGKLLLGATLSSLLVAAIVGMFF</sequence>
<feature type="domain" description="Nucleoside transporter/FeoB GTPase Gate" evidence="10">
    <location>
        <begin position="93"/>
        <end position="191"/>
    </location>
</feature>
<feature type="domain" description="Concentrative nucleoside transporter C-terminal" evidence="9">
    <location>
        <begin position="195"/>
        <end position="411"/>
    </location>
</feature>
<evidence type="ECO:0000259" key="10">
    <source>
        <dbReference type="Pfam" id="PF07670"/>
    </source>
</evidence>
<dbReference type="GO" id="GO:0015293">
    <property type="term" value="F:symporter activity"/>
    <property type="evidence" value="ECO:0007669"/>
    <property type="project" value="TreeGrafter"/>
</dbReference>
<keyword evidence="6 7" id="KW-0472">Membrane</keyword>
<dbReference type="Proteomes" id="UP000595091">
    <property type="component" value="Chromosome"/>
</dbReference>
<name>A0A7M1KW93_9LACT</name>
<dbReference type="GO" id="GO:0005886">
    <property type="term" value="C:plasma membrane"/>
    <property type="evidence" value="ECO:0007669"/>
    <property type="project" value="UniProtKB-SubCell"/>
</dbReference>
<feature type="transmembrane region" description="Helical" evidence="7">
    <location>
        <begin position="92"/>
        <end position="113"/>
    </location>
</feature>
<evidence type="ECO:0000313" key="12">
    <source>
        <dbReference type="Proteomes" id="UP000595091"/>
    </source>
</evidence>
<evidence type="ECO:0000259" key="9">
    <source>
        <dbReference type="Pfam" id="PF07662"/>
    </source>
</evidence>
<dbReference type="GO" id="GO:0005337">
    <property type="term" value="F:nucleoside transmembrane transporter activity"/>
    <property type="evidence" value="ECO:0007669"/>
    <property type="project" value="InterPro"/>
</dbReference>